<dbReference type="Proteomes" id="UP001433268">
    <property type="component" value="Unassembled WGS sequence"/>
</dbReference>
<reference evidence="2 3" key="1">
    <citation type="submission" date="2023-01" db="EMBL/GenBank/DDBJ databases">
        <title>Analysis of 21 Apiospora genomes using comparative genomics revels a genus with tremendous synthesis potential of carbohydrate active enzymes and secondary metabolites.</title>
        <authorList>
            <person name="Sorensen T."/>
        </authorList>
    </citation>
    <scope>NUCLEOTIDE SEQUENCE [LARGE SCALE GENOMIC DNA]</scope>
    <source>
        <strain evidence="2 3">CBS 114990</strain>
    </source>
</reference>
<protein>
    <submittedName>
        <fullName evidence="2">HET-domain-containing protein</fullName>
    </submittedName>
</protein>
<evidence type="ECO:0000259" key="1">
    <source>
        <dbReference type="Pfam" id="PF06985"/>
    </source>
</evidence>
<dbReference type="InterPro" id="IPR010730">
    <property type="entry name" value="HET"/>
</dbReference>
<organism evidence="2 3">
    <name type="scientific">Apiospora hydei</name>
    <dbReference type="NCBI Taxonomy" id="1337664"/>
    <lineage>
        <taxon>Eukaryota</taxon>
        <taxon>Fungi</taxon>
        <taxon>Dikarya</taxon>
        <taxon>Ascomycota</taxon>
        <taxon>Pezizomycotina</taxon>
        <taxon>Sordariomycetes</taxon>
        <taxon>Xylariomycetidae</taxon>
        <taxon>Amphisphaeriales</taxon>
        <taxon>Apiosporaceae</taxon>
        <taxon>Apiospora</taxon>
    </lineage>
</organism>
<evidence type="ECO:0000313" key="3">
    <source>
        <dbReference type="Proteomes" id="UP001433268"/>
    </source>
</evidence>
<gene>
    <name evidence="2" type="ORF">PG997_009135</name>
</gene>
<dbReference type="EMBL" id="JAQQWN010000007">
    <property type="protein sequence ID" value="KAK8074472.1"/>
    <property type="molecule type" value="Genomic_DNA"/>
</dbReference>
<dbReference type="Pfam" id="PF06985">
    <property type="entry name" value="HET"/>
    <property type="match status" value="1"/>
</dbReference>
<name>A0ABR1VTH9_9PEZI</name>
<dbReference type="GeneID" id="92046510"/>
<feature type="domain" description="Heterokaryon incompatibility" evidence="1">
    <location>
        <begin position="257"/>
        <end position="404"/>
    </location>
</feature>
<comment type="caution">
    <text evidence="2">The sequence shown here is derived from an EMBL/GenBank/DDBJ whole genome shotgun (WGS) entry which is preliminary data.</text>
</comment>
<dbReference type="RefSeq" id="XP_066665412.1">
    <property type="nucleotide sequence ID" value="XM_066813450.1"/>
</dbReference>
<dbReference type="PANTHER" id="PTHR33112:SF8">
    <property type="entry name" value="HETEROKARYON INCOMPATIBILITY DOMAIN-CONTAINING PROTEIN"/>
    <property type="match status" value="1"/>
</dbReference>
<proteinExistence type="predicted"/>
<keyword evidence="3" id="KW-1185">Reference proteome</keyword>
<evidence type="ECO:0000313" key="2">
    <source>
        <dbReference type="EMBL" id="KAK8074472.1"/>
    </source>
</evidence>
<dbReference type="PANTHER" id="PTHR33112">
    <property type="entry name" value="DOMAIN PROTEIN, PUTATIVE-RELATED"/>
    <property type="match status" value="1"/>
</dbReference>
<sequence>MAALDAQALREWYDSYMAADGEDLNLEDPLLQGLSSDSLDTDCIEQRICDLAPGISVEDGHCSTCRHMLDNWPLFSYSLQDLDQYPDGQFPWKSATAGSYQNTASIEASARQGCKFCALLLQALKDGEVLETFRRIEGRLDRLGERATASLSVGTMWDRTGRVWLDLPNKLSTRSNSGINTAKFSFRTIAEDDVVSEDQGIFEMANCWLRTCCESHKSCNPDVESLSRPTRLVSIANGKPRVEITADMDRPGQPLRYATLSYCWGTRPFIKLTKQNFQGLTKVIPTEDVPPIFADAVTIAKALEIDYIWIDSLCIVQDDDDDWRKEADRMQAVYSGSYVNIAAASATDVYGGCFVKTPSYFRDGVQVKVTVDGTHEFLEFGRVDTYDRSVIDTHLMTRGWAIQEKLLAPRTLHFGSRGVFWECRERILSESLPKRLSLPGSFNCLVFGNHNWKENFWEQLVMLYGAANLTYRQDRFPALAGIARAIAKVTGDEYVAGLWRRNIELHLCWHSLETRKMRRRPRVDDADWVAPSWSWASMDGVVQYPRHNDDLDDPAEQYPDRYAHVFDTEMTFSGPRPFGQLRRGVVYLRCSVIVAGRLRNTKAPNDFQSYFTESVSIDFADGPKLLPVDIDCEYDSQEYEGQVVYLVPLVGAKDYGWSETDEYACPDDHFQLGLVLRKTNDAPGEFCRIGFFEFHECPRPWIWANARDPNKALPAFRQAISETSDATARAVCAEVVSNTEVPEEKYVITLV</sequence>
<accession>A0ABR1VTH9</accession>